<dbReference type="InParanoid" id="A0A177C3G7"/>
<dbReference type="Pfam" id="PF25053">
    <property type="entry name" value="DUF7791"/>
    <property type="match status" value="1"/>
</dbReference>
<dbReference type="STRING" id="1460663.A0A177C3G7"/>
<accession>A0A177C3G7</accession>
<dbReference type="Proteomes" id="UP000077069">
    <property type="component" value="Unassembled WGS sequence"/>
</dbReference>
<organism evidence="2 3">
    <name type="scientific">Paraphaeosphaeria sporulosa</name>
    <dbReference type="NCBI Taxonomy" id="1460663"/>
    <lineage>
        <taxon>Eukaryota</taxon>
        <taxon>Fungi</taxon>
        <taxon>Dikarya</taxon>
        <taxon>Ascomycota</taxon>
        <taxon>Pezizomycotina</taxon>
        <taxon>Dothideomycetes</taxon>
        <taxon>Pleosporomycetidae</taxon>
        <taxon>Pleosporales</taxon>
        <taxon>Massarineae</taxon>
        <taxon>Didymosphaeriaceae</taxon>
        <taxon>Paraphaeosphaeria</taxon>
    </lineage>
</organism>
<dbReference type="RefSeq" id="XP_018032649.1">
    <property type="nucleotide sequence ID" value="XM_018173725.1"/>
</dbReference>
<dbReference type="PANTHER" id="PTHR10039">
    <property type="entry name" value="AMELOGENIN"/>
    <property type="match status" value="1"/>
</dbReference>
<protein>
    <recommendedName>
        <fullName evidence="1">DUF7791 domain-containing protein</fullName>
    </recommendedName>
</protein>
<dbReference type="AlphaFoldDB" id="A0A177C3G7"/>
<dbReference type="OrthoDB" id="443402at2759"/>
<dbReference type="EMBL" id="KV441556">
    <property type="protein sequence ID" value="OAG02284.1"/>
    <property type="molecule type" value="Genomic_DNA"/>
</dbReference>
<name>A0A177C3G7_9PLEO</name>
<sequence length="271" mass="31856">VLSSSDRNEIPWSLSELEDAFNRLKTQHEIPVKFYFHIDGLDEFDGDHYKVIDIMEALAQLPNFKICVSSRPWNQFKHTIGQSSADSMQLHLFTRKDIENFARDSILTHRDYQRQNVQRQQYEDLVNSIGQRSEGVFLWVRLVVRSLRDGLLNDDPVSLIRKRLEQLPIDLEQFFRHILESVDSVYSERMARTFLSALAAPEPLEIIHYSFLDEEDPYFGWTLTFEPMDPTTVTKRVSETRWRLNGRYKGLLEPSSDEDSSRVTVDFLHRT</sequence>
<dbReference type="GeneID" id="28757211"/>
<reference evidence="2 3" key="1">
    <citation type="submission" date="2016-05" db="EMBL/GenBank/DDBJ databases">
        <title>Comparative analysis of secretome profiles of manganese(II)-oxidizing ascomycete fungi.</title>
        <authorList>
            <consortium name="DOE Joint Genome Institute"/>
            <person name="Zeiner C.A."/>
            <person name="Purvine S.O."/>
            <person name="Zink E.M."/>
            <person name="Wu S."/>
            <person name="Pasa-Tolic L."/>
            <person name="Chaput D.L."/>
            <person name="Haridas S."/>
            <person name="Grigoriev I.V."/>
            <person name="Santelli C.M."/>
            <person name="Hansel C.M."/>
        </authorList>
    </citation>
    <scope>NUCLEOTIDE SEQUENCE [LARGE SCALE GENOMIC DNA]</scope>
    <source>
        <strain evidence="2 3">AP3s5-JAC2a</strain>
    </source>
</reference>
<feature type="domain" description="DUF7791" evidence="1">
    <location>
        <begin position="181"/>
        <end position="271"/>
    </location>
</feature>
<gene>
    <name evidence="2" type="ORF">CC84DRAFT_1076655</name>
</gene>
<keyword evidence="3" id="KW-1185">Reference proteome</keyword>
<evidence type="ECO:0000313" key="2">
    <source>
        <dbReference type="EMBL" id="OAG02284.1"/>
    </source>
</evidence>
<feature type="non-terminal residue" evidence="2">
    <location>
        <position position="271"/>
    </location>
</feature>
<evidence type="ECO:0000259" key="1">
    <source>
        <dbReference type="Pfam" id="PF25053"/>
    </source>
</evidence>
<evidence type="ECO:0000313" key="3">
    <source>
        <dbReference type="Proteomes" id="UP000077069"/>
    </source>
</evidence>
<proteinExistence type="predicted"/>
<dbReference type="PANTHER" id="PTHR10039:SF5">
    <property type="entry name" value="NACHT DOMAIN-CONTAINING PROTEIN"/>
    <property type="match status" value="1"/>
</dbReference>
<dbReference type="InterPro" id="IPR056693">
    <property type="entry name" value="DUF7791"/>
</dbReference>
<feature type="non-terminal residue" evidence="2">
    <location>
        <position position="1"/>
    </location>
</feature>